<evidence type="ECO:0000313" key="4">
    <source>
        <dbReference type="Proteomes" id="UP000279760"/>
    </source>
</evidence>
<accession>A0A2S9ZKJ2</accession>
<evidence type="ECO:0000313" key="1">
    <source>
        <dbReference type="EMBL" id="AYV19950.1"/>
    </source>
</evidence>
<reference evidence="1 4" key="3">
    <citation type="submission" date="2018-11" db="EMBL/GenBank/DDBJ databases">
        <title>Complete Genome Sequence of Vbrio mediterranei 117-T6: a Potential Pathogen Bacteria Isolated from the Conchocelis of Pyropia.</title>
        <authorList>
            <person name="Liu Q."/>
        </authorList>
    </citation>
    <scope>NUCLEOTIDE SEQUENCE [LARGE SCALE GENOMIC DNA]</scope>
    <source>
        <strain evidence="1 4">117-T6</strain>
    </source>
</reference>
<dbReference type="SUPFAM" id="SSF52091">
    <property type="entry name" value="SpoIIaa-like"/>
    <property type="match status" value="1"/>
</dbReference>
<dbReference type="EMBL" id="NWTN01000013">
    <property type="protein sequence ID" value="PRQ66284.1"/>
    <property type="molecule type" value="Genomic_DNA"/>
</dbReference>
<name>A0A2S9ZKJ2_9VIBR</name>
<reference evidence="2 3" key="2">
    <citation type="submission" date="2018-03" db="EMBL/GenBank/DDBJ databases">
        <title>Genetic Diversity and Phenotypic Plasticity of AHL Mediated Quorum Sensing in Environmental Strains of Vibrio mediterranei.</title>
        <authorList>
            <person name="Lantoine F."/>
            <person name="Vouve F."/>
        </authorList>
    </citation>
    <scope>NUCLEOTIDE SEQUENCE [LARGE SCALE GENOMIC DNA]</scope>
    <source>
        <strain evidence="2 3">17LN0615E</strain>
    </source>
</reference>
<dbReference type="InterPro" id="IPR038396">
    <property type="entry name" value="SpoIIAA-like_sf"/>
</dbReference>
<dbReference type="Gene3D" id="3.40.50.10600">
    <property type="entry name" value="SpoIIaa-like domains"/>
    <property type="match status" value="1"/>
</dbReference>
<protein>
    <submittedName>
        <fullName evidence="1">STAS/SEC14 domain-containing protein</fullName>
    </submittedName>
</protein>
<dbReference type="Proteomes" id="UP000238163">
    <property type="component" value="Unassembled WGS sequence"/>
</dbReference>
<dbReference type="EMBL" id="CP033577">
    <property type="protein sequence ID" value="AYV19950.1"/>
    <property type="molecule type" value="Genomic_DNA"/>
</dbReference>
<dbReference type="Pfam" id="PF11964">
    <property type="entry name" value="SpoIIAA-like"/>
    <property type="match status" value="1"/>
</dbReference>
<evidence type="ECO:0000313" key="3">
    <source>
        <dbReference type="Proteomes" id="UP000238163"/>
    </source>
</evidence>
<sequence length="125" mass="14223">MLMFTTLPSPRPDILVIEFDDNVDLVQEKHIIAEVDKLLAEHERISVMAILDESANWSLAAGFKDIVWTLTNLKRIEKVAIVADSKVITWLVNADAIIARMFDIQEKAFASADFEQAWNWIQAPK</sequence>
<dbReference type="Proteomes" id="UP000279760">
    <property type="component" value="Chromosome 1"/>
</dbReference>
<dbReference type="InterPro" id="IPR021866">
    <property type="entry name" value="SpoIIAA-like"/>
</dbReference>
<reference evidence="2" key="1">
    <citation type="submission" date="2017-09" db="EMBL/GenBank/DDBJ databases">
        <authorList>
            <person name="Girard L."/>
            <person name="Lami R."/>
            <person name="Suzuki M."/>
            <person name="Baudart J."/>
        </authorList>
    </citation>
    <scope>NUCLEOTIDE SEQUENCE</scope>
    <source>
        <strain evidence="2">17LN0615E</strain>
    </source>
</reference>
<organism evidence="1 4">
    <name type="scientific">Vibrio mediterranei</name>
    <dbReference type="NCBI Taxonomy" id="689"/>
    <lineage>
        <taxon>Bacteria</taxon>
        <taxon>Pseudomonadati</taxon>
        <taxon>Pseudomonadota</taxon>
        <taxon>Gammaproteobacteria</taxon>
        <taxon>Vibrionales</taxon>
        <taxon>Vibrionaceae</taxon>
        <taxon>Vibrio</taxon>
    </lineage>
</organism>
<gene>
    <name evidence="2" type="ORF">COR51_18010</name>
    <name evidence="1" type="ORF">ECB94_00955</name>
</gene>
<dbReference type="InterPro" id="IPR036513">
    <property type="entry name" value="STAS_dom_sf"/>
</dbReference>
<proteinExistence type="predicted"/>
<evidence type="ECO:0000313" key="2">
    <source>
        <dbReference type="EMBL" id="PRQ66284.1"/>
    </source>
</evidence>
<keyword evidence="3" id="KW-1185">Reference proteome</keyword>
<dbReference type="AlphaFoldDB" id="A0A2S9ZKJ2"/>